<dbReference type="Pfam" id="PF07238">
    <property type="entry name" value="PilZ"/>
    <property type="match status" value="1"/>
</dbReference>
<dbReference type="SUPFAM" id="SSF141371">
    <property type="entry name" value="PilZ domain-like"/>
    <property type="match status" value="1"/>
</dbReference>
<proteinExistence type="predicted"/>
<evidence type="ECO:0000259" key="1">
    <source>
        <dbReference type="Pfam" id="PF07238"/>
    </source>
</evidence>
<dbReference type="HOGENOM" id="CLU_180682_0_0_6"/>
<evidence type="ECO:0000313" key="3">
    <source>
        <dbReference type="Proteomes" id="UP000026913"/>
    </source>
</evidence>
<evidence type="ECO:0000313" key="2">
    <source>
        <dbReference type="EMBL" id="AHZ72582.1"/>
    </source>
</evidence>
<dbReference type="Gene3D" id="2.40.10.220">
    <property type="entry name" value="predicted glycosyltransferase like domains"/>
    <property type="match status" value="1"/>
</dbReference>
<dbReference type="KEGG" id="pman:OU5_5503"/>
<protein>
    <recommendedName>
        <fullName evidence="1">PilZ domain-containing protein</fullName>
    </recommendedName>
</protein>
<sequence length="102" mass="11391">MKPMSQTDRDYSEKRDFIRMRVDADVSLIHEGDEVPAVCIDLSSSGMQVEAPRLFKVGDRLSVRIDSDHAALKGLEADTEVVWVKEQDGGSQKLGLTILKMK</sequence>
<dbReference type="AlphaFoldDB" id="A0A024EID0"/>
<dbReference type="Proteomes" id="UP000026913">
    <property type="component" value="Chromosome"/>
</dbReference>
<name>A0A024EID0_9PSED</name>
<gene>
    <name evidence="2" type="ORF">OU5_5503</name>
</gene>
<dbReference type="InterPro" id="IPR009875">
    <property type="entry name" value="PilZ_domain"/>
</dbReference>
<organism evidence="2 3">
    <name type="scientific">Pseudomonas mandelii JR-1</name>
    <dbReference type="NCBI Taxonomy" id="1147786"/>
    <lineage>
        <taxon>Bacteria</taxon>
        <taxon>Pseudomonadati</taxon>
        <taxon>Pseudomonadota</taxon>
        <taxon>Gammaproteobacteria</taxon>
        <taxon>Pseudomonadales</taxon>
        <taxon>Pseudomonadaceae</taxon>
        <taxon>Pseudomonas</taxon>
    </lineage>
</organism>
<accession>A0A024EID0</accession>
<dbReference type="EMBL" id="CP005960">
    <property type="protein sequence ID" value="AHZ72582.1"/>
    <property type="molecule type" value="Genomic_DNA"/>
</dbReference>
<reference evidence="2 3" key="1">
    <citation type="journal article" date="2012" name="J. Bacteriol.">
        <title>Genome sequence of cold-adapted Pseudomonas mandelii strain JR-1.</title>
        <authorList>
            <person name="Jang S.H."/>
            <person name="Kim J."/>
            <person name="Kim J."/>
            <person name="Hong S."/>
            <person name="Lee C."/>
        </authorList>
    </citation>
    <scope>NUCLEOTIDE SEQUENCE [LARGE SCALE GENOMIC DNA]</scope>
    <source>
        <strain evidence="2 3">JR-1</strain>
    </source>
</reference>
<feature type="domain" description="PilZ" evidence="1">
    <location>
        <begin position="13"/>
        <end position="100"/>
    </location>
</feature>
<dbReference type="GO" id="GO:0035438">
    <property type="term" value="F:cyclic-di-GMP binding"/>
    <property type="evidence" value="ECO:0007669"/>
    <property type="project" value="InterPro"/>
</dbReference>